<evidence type="ECO:0000313" key="1">
    <source>
        <dbReference type="EMBL" id="KAA6361694.1"/>
    </source>
</evidence>
<proteinExistence type="predicted"/>
<accession>A0A5J4TTX6</accession>
<evidence type="ECO:0000313" key="2">
    <source>
        <dbReference type="Proteomes" id="UP000324800"/>
    </source>
</evidence>
<feature type="non-terminal residue" evidence="1">
    <location>
        <position position="1"/>
    </location>
</feature>
<reference evidence="1 2" key="1">
    <citation type="submission" date="2019-03" db="EMBL/GenBank/DDBJ databases">
        <title>Single cell metagenomics reveals metabolic interactions within the superorganism composed of flagellate Streblomastix strix and complex community of Bacteroidetes bacteria on its surface.</title>
        <authorList>
            <person name="Treitli S.C."/>
            <person name="Kolisko M."/>
            <person name="Husnik F."/>
            <person name="Keeling P."/>
            <person name="Hampl V."/>
        </authorList>
    </citation>
    <scope>NUCLEOTIDE SEQUENCE [LARGE SCALE GENOMIC DNA]</scope>
    <source>
        <strain evidence="1">ST1C</strain>
    </source>
</reference>
<sequence>FGDSASTIDWVEMIGRKRGEARVSYGDNYKSSPNVDYCSPSPSVILESPLYFEIIQVACFLP</sequence>
<organism evidence="1 2">
    <name type="scientific">Streblomastix strix</name>
    <dbReference type="NCBI Taxonomy" id="222440"/>
    <lineage>
        <taxon>Eukaryota</taxon>
        <taxon>Metamonada</taxon>
        <taxon>Preaxostyla</taxon>
        <taxon>Oxymonadida</taxon>
        <taxon>Streblomastigidae</taxon>
        <taxon>Streblomastix</taxon>
    </lineage>
</organism>
<gene>
    <name evidence="1" type="ORF">EZS28_042777</name>
</gene>
<dbReference type="EMBL" id="SNRW01025188">
    <property type="protein sequence ID" value="KAA6361694.1"/>
    <property type="molecule type" value="Genomic_DNA"/>
</dbReference>
<comment type="caution">
    <text evidence="1">The sequence shown here is derived from an EMBL/GenBank/DDBJ whole genome shotgun (WGS) entry which is preliminary data.</text>
</comment>
<protein>
    <submittedName>
        <fullName evidence="1">Uncharacterized protein</fullName>
    </submittedName>
</protein>
<dbReference type="Proteomes" id="UP000324800">
    <property type="component" value="Unassembled WGS sequence"/>
</dbReference>
<name>A0A5J4TTX6_9EUKA</name>
<dbReference type="AlphaFoldDB" id="A0A5J4TTX6"/>